<dbReference type="EMBL" id="JAKFHA010000051">
    <property type="protein sequence ID" value="MCF2533531.1"/>
    <property type="molecule type" value="Genomic_DNA"/>
</dbReference>
<accession>A0AA41Q961</accession>
<sequence>MARKLARSTALSGILATAALATVLAGPTATAAPTGWKAHSAYTAEWRCINAGQELVREGAYRDWDCRPDRYWWLFVLS</sequence>
<keyword evidence="3" id="KW-1185">Reference proteome</keyword>
<keyword evidence="1" id="KW-0732">Signal</keyword>
<comment type="caution">
    <text evidence="2">The sequence shown here is derived from an EMBL/GenBank/DDBJ whole genome shotgun (WGS) entry which is preliminary data.</text>
</comment>
<organism evidence="2 3">
    <name type="scientific">Yinghuangia soli</name>
    <dbReference type="NCBI Taxonomy" id="2908204"/>
    <lineage>
        <taxon>Bacteria</taxon>
        <taxon>Bacillati</taxon>
        <taxon>Actinomycetota</taxon>
        <taxon>Actinomycetes</taxon>
        <taxon>Kitasatosporales</taxon>
        <taxon>Streptomycetaceae</taxon>
        <taxon>Yinghuangia</taxon>
    </lineage>
</organism>
<protein>
    <recommendedName>
        <fullName evidence="4">Secreted protein</fullName>
    </recommendedName>
</protein>
<evidence type="ECO:0000256" key="1">
    <source>
        <dbReference type="SAM" id="SignalP"/>
    </source>
</evidence>
<gene>
    <name evidence="2" type="ORF">LZ495_40820</name>
</gene>
<dbReference type="Proteomes" id="UP001165378">
    <property type="component" value="Unassembled WGS sequence"/>
</dbReference>
<name>A0AA41Q961_9ACTN</name>
<evidence type="ECO:0000313" key="3">
    <source>
        <dbReference type="Proteomes" id="UP001165378"/>
    </source>
</evidence>
<evidence type="ECO:0000313" key="2">
    <source>
        <dbReference type="EMBL" id="MCF2533531.1"/>
    </source>
</evidence>
<proteinExistence type="predicted"/>
<feature type="chain" id="PRO_5041437301" description="Secreted protein" evidence="1">
    <location>
        <begin position="32"/>
        <end position="78"/>
    </location>
</feature>
<dbReference type="RefSeq" id="WP_235058305.1">
    <property type="nucleotide sequence ID" value="NZ_JAKFHA010000051.1"/>
</dbReference>
<reference evidence="2" key="1">
    <citation type="submission" date="2022-01" db="EMBL/GenBank/DDBJ databases">
        <title>Genome-Based Taxonomic Classification of the Phylum Actinobacteria.</title>
        <authorList>
            <person name="Gao Y."/>
        </authorList>
    </citation>
    <scope>NUCLEOTIDE SEQUENCE</scope>
    <source>
        <strain evidence="2">KLBMP 8922</strain>
    </source>
</reference>
<dbReference type="AlphaFoldDB" id="A0AA41Q961"/>
<feature type="signal peptide" evidence="1">
    <location>
        <begin position="1"/>
        <end position="31"/>
    </location>
</feature>
<evidence type="ECO:0008006" key="4">
    <source>
        <dbReference type="Google" id="ProtNLM"/>
    </source>
</evidence>